<reference evidence="2 4" key="2">
    <citation type="submission" date="2018-08" db="EMBL/GenBank/DDBJ databases">
        <title>A genome reference for cultivated species of the human gut microbiota.</title>
        <authorList>
            <person name="Zou Y."/>
            <person name="Xue W."/>
            <person name="Luo G."/>
        </authorList>
    </citation>
    <scope>NUCLEOTIDE SEQUENCE [LARGE SCALE GENOMIC DNA]</scope>
    <source>
        <strain evidence="2 4">TF05-11AC</strain>
    </source>
</reference>
<dbReference type="NCBIfam" id="TIGR02530">
    <property type="entry name" value="flg_new"/>
    <property type="match status" value="1"/>
</dbReference>
<sequence>MDSMIYNKMLHTPICTGKPWEAARNRPAEGTEESSAFKELLEQKLKEESQVTFSRHAVERVMERSVDVSSDKLERLNEGVKLAGEKGLKAPLILMDSTAFVVNVKNNRVVTVVNEESLKGTVFTNIDGTVMV</sequence>
<evidence type="ECO:0000313" key="4">
    <source>
        <dbReference type="Proteomes" id="UP000261257"/>
    </source>
</evidence>
<keyword evidence="1" id="KW-0969">Cilium</keyword>
<dbReference type="Proteomes" id="UP000095651">
    <property type="component" value="Unassembled WGS sequence"/>
</dbReference>
<dbReference type="EMBL" id="CYZE01000017">
    <property type="protein sequence ID" value="CUP07007.1"/>
    <property type="molecule type" value="Genomic_DNA"/>
</dbReference>
<dbReference type="Proteomes" id="UP000261257">
    <property type="component" value="Unassembled WGS sequence"/>
</dbReference>
<name>A0A174KA64_9FIRM</name>
<dbReference type="RefSeq" id="WP_055659107.1">
    <property type="nucleotide sequence ID" value="NZ_CABIXC010000017.1"/>
</dbReference>
<evidence type="ECO:0000313" key="1">
    <source>
        <dbReference type="EMBL" id="CUP07007.1"/>
    </source>
</evidence>
<dbReference type="Pfam" id="PF12611">
    <property type="entry name" value="Flagellar_put"/>
    <property type="match status" value="1"/>
</dbReference>
<keyword evidence="1" id="KW-0966">Cell projection</keyword>
<gene>
    <name evidence="2" type="ORF">DXC39_18805</name>
    <name evidence="1" type="ORF">ERS852407_04874</name>
</gene>
<evidence type="ECO:0000313" key="2">
    <source>
        <dbReference type="EMBL" id="RGM01722.1"/>
    </source>
</evidence>
<accession>A0A174KA64</accession>
<dbReference type="AlphaFoldDB" id="A0A174KA64"/>
<dbReference type="InterPro" id="IPR013367">
    <property type="entry name" value="Flagellar_put"/>
</dbReference>
<organism evidence="1 3">
    <name type="scientific">Hungatella hathewayi</name>
    <dbReference type="NCBI Taxonomy" id="154046"/>
    <lineage>
        <taxon>Bacteria</taxon>
        <taxon>Bacillati</taxon>
        <taxon>Bacillota</taxon>
        <taxon>Clostridia</taxon>
        <taxon>Lachnospirales</taxon>
        <taxon>Lachnospiraceae</taxon>
        <taxon>Hungatella</taxon>
    </lineage>
</organism>
<proteinExistence type="predicted"/>
<evidence type="ECO:0000313" key="3">
    <source>
        <dbReference type="Proteomes" id="UP000095651"/>
    </source>
</evidence>
<keyword evidence="1" id="KW-0282">Flagellum</keyword>
<protein>
    <submittedName>
        <fullName evidence="1">Flagellar operon protein</fullName>
    </submittedName>
    <submittedName>
        <fullName evidence="2">Flagellar protein</fullName>
    </submittedName>
</protein>
<reference evidence="1 3" key="1">
    <citation type="submission" date="2015-09" db="EMBL/GenBank/DDBJ databases">
        <authorList>
            <consortium name="Pathogen Informatics"/>
        </authorList>
    </citation>
    <scope>NUCLEOTIDE SEQUENCE [LARGE SCALE GENOMIC DNA]</scope>
    <source>
        <strain evidence="1 3">2789STDY5608850</strain>
    </source>
</reference>
<dbReference type="EMBL" id="QSSQ01000021">
    <property type="protein sequence ID" value="RGM01722.1"/>
    <property type="molecule type" value="Genomic_DNA"/>
</dbReference>